<dbReference type="EMBL" id="AAYY01000006">
    <property type="protein sequence ID" value="EDP43646.1"/>
    <property type="molecule type" value="Genomic_DNA"/>
</dbReference>
<dbReference type="InParanoid" id="A8Q1Y7"/>
<dbReference type="Pfam" id="PF04939">
    <property type="entry name" value="RRS1"/>
    <property type="match status" value="1"/>
</dbReference>
<keyword evidence="8" id="KW-1185">Reference proteome</keyword>
<evidence type="ECO:0000313" key="7">
    <source>
        <dbReference type="EMBL" id="EDP43646.1"/>
    </source>
</evidence>
<organism evidence="7 8">
    <name type="scientific">Malassezia globosa (strain ATCC MYA-4612 / CBS 7966)</name>
    <name type="common">Dandruff-associated fungus</name>
    <dbReference type="NCBI Taxonomy" id="425265"/>
    <lineage>
        <taxon>Eukaryota</taxon>
        <taxon>Fungi</taxon>
        <taxon>Dikarya</taxon>
        <taxon>Basidiomycota</taxon>
        <taxon>Ustilaginomycotina</taxon>
        <taxon>Malasseziomycetes</taxon>
        <taxon>Malasseziales</taxon>
        <taxon>Malasseziaceae</taxon>
        <taxon>Malassezia</taxon>
    </lineage>
</organism>
<reference evidence="7 8" key="1">
    <citation type="journal article" date="2007" name="Proc. Natl. Acad. Sci. U.S.A.">
        <title>Dandruff-associated Malassezia genomes reveal convergent and divergent virulence traits shared with plant and human fungal pathogens.</title>
        <authorList>
            <person name="Xu J."/>
            <person name="Saunders C.W."/>
            <person name="Hu P."/>
            <person name="Grant R.A."/>
            <person name="Boekhout T."/>
            <person name="Kuramae E.E."/>
            <person name="Kronstad J.W."/>
            <person name="Deangelis Y.M."/>
            <person name="Reeder N.L."/>
            <person name="Johnstone K.R."/>
            <person name="Leland M."/>
            <person name="Fieno A.M."/>
            <person name="Begley W.M."/>
            <person name="Sun Y."/>
            <person name="Lacey M.P."/>
            <person name="Chaudhary T."/>
            <person name="Keough T."/>
            <person name="Chu L."/>
            <person name="Sears R."/>
            <person name="Yuan B."/>
            <person name="Dawson T.L.Jr."/>
        </authorList>
    </citation>
    <scope>NUCLEOTIDE SEQUENCE [LARGE SCALE GENOMIC DNA]</scope>
    <source>
        <strain evidence="8">ATCC MYA-4612 / CBS 7966</strain>
    </source>
</reference>
<evidence type="ECO:0000313" key="8">
    <source>
        <dbReference type="Proteomes" id="UP000008837"/>
    </source>
</evidence>
<dbReference type="RefSeq" id="XP_001730860.1">
    <property type="nucleotide sequence ID" value="XM_001730808.1"/>
</dbReference>
<keyword evidence="3 5" id="KW-0690">Ribosome biogenesis</keyword>
<gene>
    <name evidence="7" type="ORF">MGL_1859</name>
</gene>
<feature type="region of interest" description="Disordered" evidence="6">
    <location>
        <begin position="234"/>
        <end position="253"/>
    </location>
</feature>
<dbReference type="AlphaFoldDB" id="A8Q1Y7"/>
<proteinExistence type="inferred from homology"/>
<evidence type="ECO:0000256" key="5">
    <source>
        <dbReference type="RuleBase" id="RU364132"/>
    </source>
</evidence>
<evidence type="ECO:0000256" key="1">
    <source>
        <dbReference type="ARBA" id="ARBA00004123"/>
    </source>
</evidence>
<comment type="function">
    <text evidence="5">Involved in ribosomal large subunit assembly.</text>
</comment>
<comment type="similarity">
    <text evidence="2 5">Belongs to the RRS1 family.</text>
</comment>
<evidence type="ECO:0000256" key="4">
    <source>
        <dbReference type="ARBA" id="ARBA00023242"/>
    </source>
</evidence>
<dbReference type="GO" id="GO:0005634">
    <property type="term" value="C:nucleus"/>
    <property type="evidence" value="ECO:0007669"/>
    <property type="project" value="UniProtKB-SubCell"/>
</dbReference>
<feature type="region of interest" description="Disordered" evidence="6">
    <location>
        <begin position="288"/>
        <end position="307"/>
    </location>
</feature>
<name>A8Q1Y7_MALGO</name>
<dbReference type="KEGG" id="mgl:MGL_1859"/>
<comment type="subcellular location">
    <subcellularLocation>
        <location evidence="1 5">Nucleus</location>
    </subcellularLocation>
</comment>
<comment type="caution">
    <text evidence="7">The sequence shown here is derived from an EMBL/GenBank/DDBJ whole genome shotgun (WGS) entry which is preliminary data.</text>
</comment>
<dbReference type="VEuPathDB" id="FungiDB:MGL_1859"/>
<sequence>MNAANVSTAVEQGEMPLQLDTGLLASVDVNPMDIRKYMKDTEALLQARTRNSTQHLINTIFQLPIERHATYGPLASLPEFVTQLPREKPLPKPKPLTKWEKFARAKGIVKRKKDRLVFDEERQEWVPRWGFQGKNKDLENQWLVEVPSNADDDFRPDKAAAKERLDRRKKNEQQHERNLARQSGAAAAIPSGSTKGKSELGSGKASMSSRRRAELESEILRARNSTASMGRFDKHLEGETKPRGVKRTFQPNEIDARQERAANLSVLARLDKGSTDSEMNMRKAIKYASQAQGSKALAQKAAGKRRK</sequence>
<evidence type="ECO:0000256" key="6">
    <source>
        <dbReference type="SAM" id="MobiDB-lite"/>
    </source>
</evidence>
<protein>
    <recommendedName>
        <fullName evidence="5">Ribosome biogenesis regulatory protein</fullName>
    </recommendedName>
</protein>
<accession>A8Q1Y7</accession>
<dbReference type="STRING" id="425265.A8Q1Y7"/>
<dbReference type="OMA" id="ACDKNRI"/>
<dbReference type="Proteomes" id="UP000008837">
    <property type="component" value="Unassembled WGS sequence"/>
</dbReference>
<dbReference type="GO" id="GO:0042254">
    <property type="term" value="P:ribosome biogenesis"/>
    <property type="evidence" value="ECO:0007669"/>
    <property type="project" value="UniProtKB-KW"/>
</dbReference>
<dbReference type="InterPro" id="IPR007023">
    <property type="entry name" value="Ribosom_reg"/>
</dbReference>
<feature type="compositionally biased region" description="Basic and acidic residues" evidence="6">
    <location>
        <begin position="163"/>
        <end position="179"/>
    </location>
</feature>
<dbReference type="GeneID" id="5855167"/>
<feature type="region of interest" description="Disordered" evidence="6">
    <location>
        <begin position="163"/>
        <end position="215"/>
    </location>
</feature>
<evidence type="ECO:0000256" key="3">
    <source>
        <dbReference type="ARBA" id="ARBA00022517"/>
    </source>
</evidence>
<dbReference type="OrthoDB" id="28455at2759"/>
<evidence type="ECO:0000256" key="2">
    <source>
        <dbReference type="ARBA" id="ARBA00010077"/>
    </source>
</evidence>
<keyword evidence="4 5" id="KW-0539">Nucleus</keyword>